<name>A0A9X9A7Q8_BACCE</name>
<dbReference type="EMBL" id="SZOH01001354">
    <property type="protein sequence ID" value="TKJ01298.1"/>
    <property type="molecule type" value="Genomic_DNA"/>
</dbReference>
<sequence length="28" mass="3043">KQGIPLTIGSTVLLSGLTFGILNIYYLF</sequence>
<evidence type="ECO:0000313" key="3">
    <source>
        <dbReference type="Proteomes" id="UP000308444"/>
    </source>
</evidence>
<protein>
    <submittedName>
        <fullName evidence="2">Poly-gamma-glutamate biosynthesis protein PgsC</fullName>
    </submittedName>
</protein>
<keyword evidence="1" id="KW-1133">Transmembrane helix</keyword>
<keyword evidence="1" id="KW-0472">Membrane</keyword>
<reference evidence="2 3" key="1">
    <citation type="journal article" date="2019" name="Environ. Microbiol.">
        <title>An active ?-lactamase is a part of an orchestrated cell wall stress resistance network of Bacillus subtilis and related rhizosphere species.</title>
        <authorList>
            <person name="Bucher T."/>
            <person name="Keren-Paz A."/>
            <person name="Hausser J."/>
            <person name="Olender T."/>
            <person name="Cytryn E."/>
            <person name="Kolodkin-Gal I."/>
        </authorList>
    </citation>
    <scope>NUCLEOTIDE SEQUENCE [LARGE SCALE GENOMIC DNA]</scope>
    <source>
        <strain evidence="2 3">I32</strain>
    </source>
</reference>
<organism evidence="2 3">
    <name type="scientific">Bacillus cereus</name>
    <dbReference type="NCBI Taxonomy" id="1396"/>
    <lineage>
        <taxon>Bacteria</taxon>
        <taxon>Bacillati</taxon>
        <taxon>Bacillota</taxon>
        <taxon>Bacilli</taxon>
        <taxon>Bacillales</taxon>
        <taxon>Bacillaceae</taxon>
        <taxon>Bacillus</taxon>
        <taxon>Bacillus cereus group</taxon>
    </lineage>
</organism>
<feature type="transmembrane region" description="Helical" evidence="1">
    <location>
        <begin position="6"/>
        <end position="27"/>
    </location>
</feature>
<comment type="caution">
    <text evidence="2">The sequence shown here is derived from an EMBL/GenBank/DDBJ whole genome shotgun (WGS) entry which is preliminary data.</text>
</comment>
<gene>
    <name evidence="2" type="ORF">FC695_19465</name>
</gene>
<dbReference type="Proteomes" id="UP000308444">
    <property type="component" value="Unassembled WGS sequence"/>
</dbReference>
<feature type="non-terminal residue" evidence="2">
    <location>
        <position position="1"/>
    </location>
</feature>
<evidence type="ECO:0000313" key="2">
    <source>
        <dbReference type="EMBL" id="TKJ01298.1"/>
    </source>
</evidence>
<accession>A0A9X9A7Q8</accession>
<proteinExistence type="predicted"/>
<dbReference type="AlphaFoldDB" id="A0A9X9A7Q8"/>
<keyword evidence="1" id="KW-0812">Transmembrane</keyword>
<evidence type="ECO:0000256" key="1">
    <source>
        <dbReference type="SAM" id="Phobius"/>
    </source>
</evidence>